<protein>
    <submittedName>
        <fullName evidence="2">Uncharacterized protein</fullName>
    </submittedName>
</protein>
<feature type="region of interest" description="Disordered" evidence="1">
    <location>
        <begin position="61"/>
        <end position="82"/>
    </location>
</feature>
<reference evidence="2" key="1">
    <citation type="submission" date="2017-02" db="EMBL/GenBank/DDBJ databases">
        <authorList>
            <person name="Regsiter A."/>
            <person name="William W."/>
        </authorList>
    </citation>
    <scope>NUCLEOTIDE SEQUENCE</scope>
    <source>
        <strain evidence="2">Bib</strain>
    </source>
</reference>
<dbReference type="AlphaFoldDB" id="A0A3P3XLD4"/>
<accession>A0A3P3XLD4</accession>
<sequence>MFVLPVSVQAEERSEEVSAQVFPHLSVALELLQAVNPVAESQQMAAKLVRTAVLVFPERQVSKQRDSMHPENRFSVPRSEYH</sequence>
<feature type="compositionally biased region" description="Basic and acidic residues" evidence="1">
    <location>
        <begin position="61"/>
        <end position="72"/>
    </location>
</feature>
<proteinExistence type="predicted"/>
<organism evidence="2">
    <name type="scientific">uncultured spirochete</name>
    <dbReference type="NCBI Taxonomy" id="156406"/>
    <lineage>
        <taxon>Bacteria</taxon>
        <taxon>Pseudomonadati</taxon>
        <taxon>Spirochaetota</taxon>
        <taxon>Spirochaetia</taxon>
        <taxon>Spirochaetales</taxon>
        <taxon>environmental samples</taxon>
    </lineage>
</organism>
<dbReference type="EMBL" id="FWDM01000037">
    <property type="protein sequence ID" value="SLM15440.1"/>
    <property type="molecule type" value="Genomic_DNA"/>
</dbReference>
<evidence type="ECO:0000256" key="1">
    <source>
        <dbReference type="SAM" id="MobiDB-lite"/>
    </source>
</evidence>
<name>A0A3P3XLD4_9SPIR</name>
<evidence type="ECO:0000313" key="2">
    <source>
        <dbReference type="EMBL" id="SLM15440.1"/>
    </source>
</evidence>
<gene>
    <name evidence="2" type="ORF">SPIROBIBN47_50009</name>
</gene>